<feature type="domain" description="AsmA" evidence="2">
    <location>
        <begin position="224"/>
        <end position="394"/>
    </location>
</feature>
<reference evidence="3 4" key="1">
    <citation type="submission" date="2019-02" db="EMBL/GenBank/DDBJ databases">
        <title>Genomic Encyclopedia of Type Strains, Phase IV (KMG-IV): sequencing the most valuable type-strain genomes for metagenomic binning, comparative biology and taxonomic classification.</title>
        <authorList>
            <person name="Goeker M."/>
        </authorList>
    </citation>
    <scope>NUCLEOTIDE SEQUENCE [LARGE SCALE GENOMIC DNA]</scope>
    <source>
        <strain evidence="3 4">DSM 21056</strain>
    </source>
</reference>
<dbReference type="RefSeq" id="WP_165385757.1">
    <property type="nucleotide sequence ID" value="NZ_SHLI01000001.1"/>
</dbReference>
<protein>
    <submittedName>
        <fullName evidence="3">AsmA protein</fullName>
    </submittedName>
</protein>
<comment type="caution">
    <text evidence="3">The sequence shown here is derived from an EMBL/GenBank/DDBJ whole genome shotgun (WGS) entry which is preliminary data.</text>
</comment>
<evidence type="ECO:0000313" key="4">
    <source>
        <dbReference type="Proteomes" id="UP000292298"/>
    </source>
</evidence>
<gene>
    <name evidence="3" type="ORF">EV698_1652</name>
</gene>
<dbReference type="GO" id="GO:0090313">
    <property type="term" value="P:regulation of protein targeting to membrane"/>
    <property type="evidence" value="ECO:0007669"/>
    <property type="project" value="TreeGrafter"/>
</dbReference>
<sequence length="494" mass="52237">MRMLFIVLGGLVGLIVIAVAAVALLFDPNDYRDRITTAVEDQLGRSFAIDDEIGWSLFPRLAIDLGGIRLGSGGGFGDEPLVTAEGVSAGMAVMPLLSGEIELETLRIDRPVINLIRNEAGDANWAFAGAGGQAETVDAGASGGGALPDWLAGLSLGGIDLSGGRVRYTDATTGDSLTIDPLNLDLGAIALGRTAPISLEAMVKRNGEQWDTRIDGDLVFRRDGSLSLRDTDLRANDLTITELSADIAPTDGGWRVYPLSARFYEGDYGGDIRLGTQSSRMPLAFNEGLNGVAMGPLLTALTGFERLTGTAGINASGDMALSAGDAPLATLNADGDFSIRDGAFQGVNIARLIRAALARVQGETPPPEDENPSTDFTSLTGSVTVRDGIARTDDIAMDSPVLRIRGDGQTDLVEQTLALSLNVDVVGSLQGQGGQPPEELRGVSIPLRIEGNWADPKIRLDIARVIQESQGTQIRERVEEEVDKVRDRLEGLFN</sequence>
<dbReference type="PANTHER" id="PTHR30441">
    <property type="entry name" value="DUF748 DOMAIN-CONTAINING PROTEIN"/>
    <property type="match status" value="1"/>
</dbReference>
<dbReference type="InterPro" id="IPR052894">
    <property type="entry name" value="AsmA-related"/>
</dbReference>
<evidence type="ECO:0000259" key="2">
    <source>
        <dbReference type="Pfam" id="PF05170"/>
    </source>
</evidence>
<evidence type="ECO:0000256" key="1">
    <source>
        <dbReference type="SAM" id="MobiDB-lite"/>
    </source>
</evidence>
<evidence type="ECO:0000313" key="3">
    <source>
        <dbReference type="EMBL" id="RZU99365.1"/>
    </source>
</evidence>
<keyword evidence="4" id="KW-1185">Reference proteome</keyword>
<dbReference type="EMBL" id="SHLI01000001">
    <property type="protein sequence ID" value="RZU99365.1"/>
    <property type="molecule type" value="Genomic_DNA"/>
</dbReference>
<dbReference type="InterPro" id="IPR007844">
    <property type="entry name" value="AsmA"/>
</dbReference>
<dbReference type="AlphaFoldDB" id="A0A4V2GJ97"/>
<dbReference type="PANTHER" id="PTHR30441:SF4">
    <property type="entry name" value="PROTEIN ASMA"/>
    <property type="match status" value="1"/>
</dbReference>
<proteinExistence type="predicted"/>
<feature type="region of interest" description="Disordered" evidence="1">
    <location>
        <begin position="361"/>
        <end position="380"/>
    </location>
</feature>
<accession>A0A4V2GJ97</accession>
<name>A0A4V2GJ97_9GAMM</name>
<dbReference type="Pfam" id="PF05170">
    <property type="entry name" value="AsmA"/>
    <property type="match status" value="2"/>
</dbReference>
<feature type="domain" description="AsmA" evidence="2">
    <location>
        <begin position="3"/>
        <end position="185"/>
    </location>
</feature>
<dbReference type="Proteomes" id="UP000292298">
    <property type="component" value="Unassembled WGS sequence"/>
</dbReference>
<dbReference type="GO" id="GO:0005886">
    <property type="term" value="C:plasma membrane"/>
    <property type="evidence" value="ECO:0007669"/>
    <property type="project" value="TreeGrafter"/>
</dbReference>
<organism evidence="3 4">
    <name type="scientific">Spiribacter vilamensis</name>
    <dbReference type="NCBI Taxonomy" id="531306"/>
    <lineage>
        <taxon>Bacteria</taxon>
        <taxon>Pseudomonadati</taxon>
        <taxon>Pseudomonadota</taxon>
        <taxon>Gammaproteobacteria</taxon>
        <taxon>Chromatiales</taxon>
        <taxon>Ectothiorhodospiraceae</taxon>
        <taxon>Spiribacter</taxon>
    </lineage>
</organism>